<comment type="caution">
    <text evidence="11">The sequence shown here is derived from an EMBL/GenBank/DDBJ whole genome shotgun (WGS) entry which is preliminary data.</text>
</comment>
<dbReference type="GO" id="GO:0003723">
    <property type="term" value="F:RNA binding"/>
    <property type="evidence" value="ECO:0007669"/>
    <property type="project" value="InterPro"/>
</dbReference>
<evidence type="ECO:0000256" key="4">
    <source>
        <dbReference type="ARBA" id="ARBA00022603"/>
    </source>
</evidence>
<dbReference type="InterPro" id="IPR001537">
    <property type="entry name" value="SpoU_MeTrfase"/>
</dbReference>
<dbReference type="PANTHER" id="PTHR46103">
    <property type="entry name" value="RRNA METHYLTRANSFERASE 1, MITOCHONDRIAL"/>
    <property type="match status" value="1"/>
</dbReference>
<evidence type="ECO:0000256" key="9">
    <source>
        <dbReference type="ARBA" id="ARBA00034881"/>
    </source>
</evidence>
<dbReference type="Proteomes" id="UP000024635">
    <property type="component" value="Unassembled WGS sequence"/>
</dbReference>
<keyword evidence="6" id="KW-0949">S-adenosyl-L-methionine</keyword>
<dbReference type="OrthoDB" id="270651at2759"/>
<evidence type="ECO:0000313" key="11">
    <source>
        <dbReference type="EMBL" id="EYB87225.1"/>
    </source>
</evidence>
<dbReference type="SMART" id="SM00967">
    <property type="entry name" value="SpoU_sub_bind"/>
    <property type="match status" value="1"/>
</dbReference>
<dbReference type="Gene3D" id="3.30.1330.30">
    <property type="match status" value="1"/>
</dbReference>
<dbReference type="InterPro" id="IPR047182">
    <property type="entry name" value="MRM1"/>
</dbReference>
<keyword evidence="7" id="KW-0809">Transit peptide</keyword>
<evidence type="ECO:0000259" key="10">
    <source>
        <dbReference type="SMART" id="SM00967"/>
    </source>
</evidence>
<dbReference type="PANTHER" id="PTHR46103:SF1">
    <property type="entry name" value="RRNA METHYLTRANSFERASE 1, MITOCHONDRIAL"/>
    <property type="match status" value="1"/>
</dbReference>
<keyword evidence="8" id="KW-0496">Mitochondrion</keyword>
<dbReference type="EMBL" id="JARK01001602">
    <property type="protein sequence ID" value="EYB87225.1"/>
    <property type="molecule type" value="Genomic_DNA"/>
</dbReference>
<evidence type="ECO:0000256" key="8">
    <source>
        <dbReference type="ARBA" id="ARBA00023128"/>
    </source>
</evidence>
<dbReference type="GO" id="GO:0016435">
    <property type="term" value="F:rRNA (guanine) methyltransferase activity"/>
    <property type="evidence" value="ECO:0007669"/>
    <property type="project" value="TreeGrafter"/>
</dbReference>
<organism evidence="11 12">
    <name type="scientific">Ancylostoma ceylanicum</name>
    <dbReference type="NCBI Taxonomy" id="53326"/>
    <lineage>
        <taxon>Eukaryota</taxon>
        <taxon>Metazoa</taxon>
        <taxon>Ecdysozoa</taxon>
        <taxon>Nematoda</taxon>
        <taxon>Chromadorea</taxon>
        <taxon>Rhabditida</taxon>
        <taxon>Rhabditina</taxon>
        <taxon>Rhabditomorpha</taxon>
        <taxon>Strongyloidea</taxon>
        <taxon>Ancylostomatidae</taxon>
        <taxon>Ancylostomatinae</taxon>
        <taxon>Ancylostoma</taxon>
    </lineage>
</organism>
<dbReference type="Gene3D" id="3.40.1280.10">
    <property type="match status" value="1"/>
</dbReference>
<comment type="similarity">
    <text evidence="2">Belongs to the class IV-like SAM-binding methyltransferase superfamily. RNA methyltransferase TrmH family.</text>
</comment>
<proteinExistence type="inferred from homology"/>
<feature type="domain" description="RNA 2-O ribose methyltransferase substrate binding" evidence="10">
    <location>
        <begin position="61"/>
        <end position="142"/>
    </location>
</feature>
<dbReference type="InterPro" id="IPR047261">
    <property type="entry name" value="MRM1_MeTrfase_dom"/>
</dbReference>
<evidence type="ECO:0000256" key="6">
    <source>
        <dbReference type="ARBA" id="ARBA00022691"/>
    </source>
</evidence>
<evidence type="ECO:0000256" key="5">
    <source>
        <dbReference type="ARBA" id="ARBA00022679"/>
    </source>
</evidence>
<evidence type="ECO:0000256" key="2">
    <source>
        <dbReference type="ARBA" id="ARBA00007228"/>
    </source>
</evidence>
<reference evidence="12" key="1">
    <citation type="journal article" date="2015" name="Nat. Genet.">
        <title>The genome and transcriptome of the zoonotic hookworm Ancylostoma ceylanicum identify infection-specific gene families.</title>
        <authorList>
            <person name="Schwarz E.M."/>
            <person name="Hu Y."/>
            <person name="Antoshechkin I."/>
            <person name="Miller M.M."/>
            <person name="Sternberg P.W."/>
            <person name="Aroian R.V."/>
        </authorList>
    </citation>
    <scope>NUCLEOTIDE SEQUENCE</scope>
    <source>
        <strain evidence="12">HY135</strain>
    </source>
</reference>
<protein>
    <recommendedName>
        <fullName evidence="9">rRNA methyltransferase 1, mitochondrial</fullName>
    </recommendedName>
</protein>
<dbReference type="Pfam" id="PF08032">
    <property type="entry name" value="SpoU_sub_bind"/>
    <property type="match status" value="1"/>
</dbReference>
<name>A0A016S9B5_9BILA</name>
<keyword evidence="3" id="KW-0698">rRNA processing</keyword>
<evidence type="ECO:0000256" key="7">
    <source>
        <dbReference type="ARBA" id="ARBA00022946"/>
    </source>
</evidence>
<dbReference type="STRING" id="53326.A0A016S9B5"/>
<dbReference type="InterPro" id="IPR029064">
    <property type="entry name" value="Ribosomal_eL30-like_sf"/>
</dbReference>
<dbReference type="CDD" id="cd18105">
    <property type="entry name" value="SpoU-like_MRM1"/>
    <property type="match status" value="1"/>
</dbReference>
<keyword evidence="12" id="KW-1185">Reference proteome</keyword>
<dbReference type="AlphaFoldDB" id="A0A016S9B5"/>
<dbReference type="SUPFAM" id="SSF75217">
    <property type="entry name" value="alpha/beta knot"/>
    <property type="match status" value="2"/>
</dbReference>
<comment type="subcellular location">
    <subcellularLocation>
        <location evidence="1">Mitochondrion</location>
    </subcellularLocation>
</comment>
<evidence type="ECO:0000313" key="12">
    <source>
        <dbReference type="Proteomes" id="UP000024635"/>
    </source>
</evidence>
<accession>A0A016S9B5</accession>
<dbReference type="InterPro" id="IPR013123">
    <property type="entry name" value="SpoU_subst-bd"/>
</dbReference>
<dbReference type="Pfam" id="PF00588">
    <property type="entry name" value="SpoU_methylase"/>
    <property type="match status" value="1"/>
</dbReference>
<gene>
    <name evidence="11" type="primary">Acey_s0266.g698</name>
    <name evidence="11" type="synonym">Acey-Y45F3A.9</name>
    <name evidence="11" type="ORF">Y032_0266g698</name>
</gene>
<dbReference type="InterPro" id="IPR029026">
    <property type="entry name" value="tRNA_m1G_MTases_N"/>
</dbReference>
<dbReference type="GO" id="GO:0005739">
    <property type="term" value="C:mitochondrion"/>
    <property type="evidence" value="ECO:0007669"/>
    <property type="project" value="UniProtKB-SubCell"/>
</dbReference>
<sequence>MTTLPILRPTTLSRRTLSGTVDGSTASDRPNLIYRKAKITGKSLEELRSLNVPVPKFRGEAVFGVYPVLEALATGARDFFGLYVKDTVRARSSHDERISKILEHARMLGLPVRRLTHSQFDKITDFQLHNGICLDASPLRFSYHLSDMQLTTVYLDNVLDPGNFGAIARSALFFGCEQIAYAEGRGKQCSCQENPIACFGEDSCPSGAVALRDFLGRGKATAIDAHSECSCRPSRITPAMSKASCGALECSRVVRVPSFLSFHKTLKSAGAVFVGTSDAVSARKFGKPTIELNELEVQSGQKLVVVLGDEGLGVSDEVMNNCDILLSISSSCAKQTSVNSLNVSVVAGILLHHIAAARKQPGK</sequence>
<keyword evidence="4" id="KW-0489">Methyltransferase</keyword>
<keyword evidence="5" id="KW-0808">Transferase</keyword>
<evidence type="ECO:0000256" key="1">
    <source>
        <dbReference type="ARBA" id="ARBA00004173"/>
    </source>
</evidence>
<evidence type="ECO:0000256" key="3">
    <source>
        <dbReference type="ARBA" id="ARBA00022552"/>
    </source>
</evidence>
<dbReference type="InterPro" id="IPR029028">
    <property type="entry name" value="Alpha/beta_knot_MTases"/>
</dbReference>
<dbReference type="SUPFAM" id="SSF55315">
    <property type="entry name" value="L30e-like"/>
    <property type="match status" value="1"/>
</dbReference>